<dbReference type="AlphaFoldDB" id="A0A226E1M4"/>
<keyword evidence="5" id="KW-0132">Cell division</keyword>
<dbReference type="InterPro" id="IPR000330">
    <property type="entry name" value="SNF2_N"/>
</dbReference>
<evidence type="ECO:0000313" key="22">
    <source>
        <dbReference type="Proteomes" id="UP000198287"/>
    </source>
</evidence>
<dbReference type="OMA" id="YTEHERM"/>
<keyword evidence="4" id="KW-0597">Phosphoprotein</keyword>
<evidence type="ECO:0000256" key="17">
    <source>
        <dbReference type="ARBA" id="ARBA00029956"/>
    </source>
</evidence>
<dbReference type="PANTHER" id="PTHR45629">
    <property type="entry name" value="SNF2/RAD54 FAMILY MEMBER"/>
    <property type="match status" value="1"/>
</dbReference>
<evidence type="ECO:0000256" key="15">
    <source>
        <dbReference type="ARBA" id="ARBA00023306"/>
    </source>
</evidence>
<evidence type="ECO:0000256" key="5">
    <source>
        <dbReference type="ARBA" id="ARBA00022618"/>
    </source>
</evidence>
<dbReference type="Gene3D" id="3.40.50.300">
    <property type="entry name" value="P-loop containing nucleotide triphosphate hydrolases"/>
    <property type="match status" value="1"/>
</dbReference>
<keyword evidence="13" id="KW-0234">DNA repair</keyword>
<dbReference type="GO" id="GO:0045003">
    <property type="term" value="P:double-strand break repair via synthesis-dependent strand annealing"/>
    <property type="evidence" value="ECO:0007669"/>
    <property type="project" value="TreeGrafter"/>
</dbReference>
<dbReference type="GO" id="GO:0003677">
    <property type="term" value="F:DNA binding"/>
    <property type="evidence" value="ECO:0007669"/>
    <property type="project" value="UniProtKB-KW"/>
</dbReference>
<dbReference type="PANTHER" id="PTHR45629:SF7">
    <property type="entry name" value="DNA EXCISION REPAIR PROTEIN ERCC-6-RELATED"/>
    <property type="match status" value="1"/>
</dbReference>
<dbReference type="Gene3D" id="3.40.50.10810">
    <property type="entry name" value="Tandem AAA-ATPase domain"/>
    <property type="match status" value="1"/>
</dbReference>
<comment type="subunit">
    <text evidence="2">Interacts (via N-terminus) with spn-A/Rad51.</text>
</comment>
<accession>A0A226E1M4</accession>
<keyword evidence="14" id="KW-0469">Meiosis</keyword>
<feature type="compositionally biased region" description="Polar residues" evidence="18">
    <location>
        <begin position="17"/>
        <end position="41"/>
    </location>
</feature>
<keyword evidence="10" id="KW-0347">Helicase</keyword>
<dbReference type="FunFam" id="3.40.50.10810:FF:000010">
    <property type="entry name" value="DNA repair and recombination protein RAD54-like"/>
    <property type="match status" value="1"/>
</dbReference>
<evidence type="ECO:0000256" key="11">
    <source>
        <dbReference type="ARBA" id="ARBA00022840"/>
    </source>
</evidence>
<evidence type="ECO:0000313" key="21">
    <source>
        <dbReference type="EMBL" id="OXA50934.1"/>
    </source>
</evidence>
<evidence type="ECO:0000256" key="6">
    <source>
        <dbReference type="ARBA" id="ARBA00022741"/>
    </source>
</evidence>
<dbReference type="GO" id="GO:0051301">
    <property type="term" value="P:cell division"/>
    <property type="evidence" value="ECO:0007669"/>
    <property type="project" value="UniProtKB-KW"/>
</dbReference>
<dbReference type="Gene3D" id="1.20.120.850">
    <property type="entry name" value="SWI2/SNF2 ATPases, N-terminal domain"/>
    <property type="match status" value="1"/>
</dbReference>
<dbReference type="GO" id="GO:0005634">
    <property type="term" value="C:nucleus"/>
    <property type="evidence" value="ECO:0007669"/>
    <property type="project" value="TreeGrafter"/>
</dbReference>
<dbReference type="GO" id="GO:0015616">
    <property type="term" value="F:DNA translocase activity"/>
    <property type="evidence" value="ECO:0007669"/>
    <property type="project" value="TreeGrafter"/>
</dbReference>
<keyword evidence="22" id="KW-1185">Reference proteome</keyword>
<comment type="similarity">
    <text evidence="1">Belongs to the SNF2/RAD54 helicase family.</text>
</comment>
<evidence type="ECO:0000259" key="20">
    <source>
        <dbReference type="PROSITE" id="PS51194"/>
    </source>
</evidence>
<dbReference type="InterPro" id="IPR014001">
    <property type="entry name" value="Helicase_ATP-bd"/>
</dbReference>
<keyword evidence="12" id="KW-0238">DNA-binding</keyword>
<feature type="compositionally biased region" description="Basic and acidic residues" evidence="18">
    <location>
        <begin position="66"/>
        <end position="84"/>
    </location>
</feature>
<feature type="region of interest" description="Disordered" evidence="18">
    <location>
        <begin position="1"/>
        <end position="84"/>
    </location>
</feature>
<feature type="compositionally biased region" description="Acidic residues" evidence="18">
    <location>
        <begin position="56"/>
        <end position="65"/>
    </location>
</feature>
<evidence type="ECO:0000256" key="3">
    <source>
        <dbReference type="ARBA" id="ARBA00015341"/>
    </source>
</evidence>
<evidence type="ECO:0000259" key="19">
    <source>
        <dbReference type="PROSITE" id="PS51192"/>
    </source>
</evidence>
<dbReference type="InterPro" id="IPR050496">
    <property type="entry name" value="SNF2_RAD54_helicase_repair"/>
</dbReference>
<keyword evidence="8" id="KW-0498">Mitosis</keyword>
<dbReference type="SUPFAM" id="SSF52540">
    <property type="entry name" value="P-loop containing nucleoside triphosphate hydrolases"/>
    <property type="match status" value="2"/>
</dbReference>
<dbReference type="GO" id="GO:0005524">
    <property type="term" value="F:ATP binding"/>
    <property type="evidence" value="ECO:0007669"/>
    <property type="project" value="UniProtKB-KW"/>
</dbReference>
<sequence>MPFLRRSRAPSQALHPQLSQKFPTQKNGRVTLSTISKSSSRPGRAVKNKKTKHIDSEDDDSENEDEPKTKKLNNNDDRTPLAELTPHEQLIREVLVLKRPFKVPIPGYVAGYSGRTLGYRKDVGKRALHDETAPGALILYVPEPVPIGVKIEPDKVEVHVVVDPVLSAILRPHQREGVKFLWECVSGIRIPGSYGAIMADEMGLGKTLQVVSLIWTLLKQSPSGKPGVANAVIVAPSSLVKNWANEFVKWLGNRVPTLPMDGGSKDEIDKKLEAFVMAPVYSGGRRVTTPVLIISYETFRLHAHVLTKGELGIVICDEGHRLKNRENQTYAALVQLKCKKRVILSGTPIQNDLLEYFSLVHFVSEGILGTAQEFRKNFELPILKSRDSFASDKENAAGQEKLRELSAAVEKCMIRRTSALLTKYLPQKIELVVCCNLTPDQATLYKKHALKFTSSSAGGNKATSTLAAITSLKKLCNHPDLIADPLPSKLNVEASGKFKVLDMLLAVIKSTTDDKIVLVSNYTQTMDFFEKLCQLRKYGFTRLDGSMAIKKRMKVVDRFNDPTNKSEFIFMLSSKAGGCGLNLIGANRLIMFDPDWNPANDAQAMARVWRDGQKKQCFVYRFLATGTLEERILQRQSHKKSLSSSIVDQDEDQMAKKFDLAMLKKLFKLEEETESDTHDNLHCTRCVNGIQIKKPPEGSDCNSDLSEWNHTRDRKGIPDVALKQVHGAGGISFVFHHISHEPIVIP</sequence>
<evidence type="ECO:0000256" key="16">
    <source>
        <dbReference type="ARBA" id="ARBA00024776"/>
    </source>
</evidence>
<dbReference type="GO" id="GO:0007131">
    <property type="term" value="P:reciprocal meiotic recombination"/>
    <property type="evidence" value="ECO:0007669"/>
    <property type="project" value="TreeGrafter"/>
</dbReference>
<dbReference type="InterPro" id="IPR001650">
    <property type="entry name" value="Helicase_C-like"/>
</dbReference>
<feature type="domain" description="Helicase C-terminal" evidence="20">
    <location>
        <begin position="500"/>
        <end position="658"/>
    </location>
</feature>
<dbReference type="InterPro" id="IPR038718">
    <property type="entry name" value="SNF2-like_sf"/>
</dbReference>
<organism evidence="21 22">
    <name type="scientific">Folsomia candida</name>
    <name type="common">Springtail</name>
    <dbReference type="NCBI Taxonomy" id="158441"/>
    <lineage>
        <taxon>Eukaryota</taxon>
        <taxon>Metazoa</taxon>
        <taxon>Ecdysozoa</taxon>
        <taxon>Arthropoda</taxon>
        <taxon>Hexapoda</taxon>
        <taxon>Collembola</taxon>
        <taxon>Entomobryomorpha</taxon>
        <taxon>Isotomoidea</taxon>
        <taxon>Isotomidae</taxon>
        <taxon>Proisotominae</taxon>
        <taxon>Folsomia</taxon>
    </lineage>
</organism>
<dbReference type="SMART" id="SM00487">
    <property type="entry name" value="DEXDc"/>
    <property type="match status" value="1"/>
</dbReference>
<dbReference type="CDD" id="cd18793">
    <property type="entry name" value="SF2_C_SNF"/>
    <property type="match status" value="1"/>
</dbReference>
<dbReference type="GO" id="GO:0016787">
    <property type="term" value="F:hydrolase activity"/>
    <property type="evidence" value="ECO:0007669"/>
    <property type="project" value="UniProtKB-KW"/>
</dbReference>
<keyword evidence="11" id="KW-0067">ATP-binding</keyword>
<keyword evidence="6" id="KW-0547">Nucleotide-binding</keyword>
<keyword evidence="9" id="KW-0378">Hydrolase</keyword>
<keyword evidence="15" id="KW-0131">Cell cycle</keyword>
<keyword evidence="7" id="KW-0227">DNA damage</keyword>
<evidence type="ECO:0000256" key="8">
    <source>
        <dbReference type="ARBA" id="ARBA00022776"/>
    </source>
</evidence>
<dbReference type="InterPro" id="IPR049730">
    <property type="entry name" value="SNF2/RAD54-like_C"/>
</dbReference>
<evidence type="ECO:0000256" key="2">
    <source>
        <dbReference type="ARBA" id="ARBA00011467"/>
    </source>
</evidence>
<reference evidence="21 22" key="1">
    <citation type="submission" date="2015-12" db="EMBL/GenBank/DDBJ databases">
        <title>The genome of Folsomia candida.</title>
        <authorList>
            <person name="Faddeeva A."/>
            <person name="Derks M.F."/>
            <person name="Anvar Y."/>
            <person name="Smit S."/>
            <person name="Van Straalen N."/>
            <person name="Roelofs D."/>
        </authorList>
    </citation>
    <scope>NUCLEOTIDE SEQUENCE [LARGE SCALE GENOMIC DNA]</scope>
    <source>
        <strain evidence="21 22">VU population</strain>
        <tissue evidence="21">Whole body</tissue>
    </source>
</reference>
<comment type="function">
    <text evidence="16">Involved in mitotic DNA repair and meiotic recombination. Functions in the recombinational DNA repair pathway. Essential for interhomolog gene conversion (GC), but may have a less important role in intersister GC than spn-A/Rad51. In the presence of DNA, spn-A/Rad51 enhances the ATPase activity of okr/Rad54.</text>
</comment>
<evidence type="ECO:0000256" key="12">
    <source>
        <dbReference type="ARBA" id="ARBA00023125"/>
    </source>
</evidence>
<dbReference type="OrthoDB" id="413460at2759"/>
<dbReference type="Pfam" id="PF00176">
    <property type="entry name" value="SNF2-rel_dom"/>
    <property type="match status" value="1"/>
</dbReference>
<dbReference type="Pfam" id="PF00271">
    <property type="entry name" value="Helicase_C"/>
    <property type="match status" value="1"/>
</dbReference>
<evidence type="ECO:0000256" key="7">
    <source>
        <dbReference type="ARBA" id="ARBA00022763"/>
    </source>
</evidence>
<evidence type="ECO:0000256" key="1">
    <source>
        <dbReference type="ARBA" id="ARBA00007025"/>
    </source>
</evidence>
<dbReference type="FunFam" id="3.40.50.300:FF:000332">
    <property type="entry name" value="DNA repair and recombination protein RAD54-like"/>
    <property type="match status" value="1"/>
</dbReference>
<dbReference type="STRING" id="158441.A0A226E1M4"/>
<evidence type="ECO:0000256" key="10">
    <source>
        <dbReference type="ARBA" id="ARBA00022806"/>
    </source>
</evidence>
<comment type="caution">
    <text evidence="21">The sequence shown here is derived from an EMBL/GenBank/DDBJ whole genome shotgun (WGS) entry which is preliminary data.</text>
</comment>
<evidence type="ECO:0000256" key="13">
    <source>
        <dbReference type="ARBA" id="ARBA00023204"/>
    </source>
</evidence>
<dbReference type="PROSITE" id="PS51192">
    <property type="entry name" value="HELICASE_ATP_BIND_1"/>
    <property type="match status" value="1"/>
</dbReference>
<evidence type="ECO:0000256" key="18">
    <source>
        <dbReference type="SAM" id="MobiDB-lite"/>
    </source>
</evidence>
<dbReference type="GO" id="GO:0004386">
    <property type="term" value="F:helicase activity"/>
    <property type="evidence" value="ECO:0007669"/>
    <property type="project" value="UniProtKB-KW"/>
</dbReference>
<evidence type="ECO:0000256" key="14">
    <source>
        <dbReference type="ARBA" id="ARBA00023254"/>
    </source>
</evidence>
<evidence type="ECO:0000256" key="4">
    <source>
        <dbReference type="ARBA" id="ARBA00022553"/>
    </source>
</evidence>
<name>A0A226E1M4_FOLCA</name>
<evidence type="ECO:0000256" key="9">
    <source>
        <dbReference type="ARBA" id="ARBA00022801"/>
    </source>
</evidence>
<dbReference type="EMBL" id="LNIX01000008">
    <property type="protein sequence ID" value="OXA50934.1"/>
    <property type="molecule type" value="Genomic_DNA"/>
</dbReference>
<dbReference type="SMART" id="SM00490">
    <property type="entry name" value="HELICc"/>
    <property type="match status" value="1"/>
</dbReference>
<dbReference type="PROSITE" id="PS51194">
    <property type="entry name" value="HELICASE_CTER"/>
    <property type="match status" value="1"/>
</dbReference>
<feature type="domain" description="Helicase ATP-binding" evidence="19">
    <location>
        <begin position="187"/>
        <end position="366"/>
    </location>
</feature>
<proteinExistence type="inferred from homology"/>
<gene>
    <name evidence="21" type="ORF">Fcan01_14537</name>
</gene>
<dbReference type="InterPro" id="IPR027417">
    <property type="entry name" value="P-loop_NTPase"/>
</dbReference>
<protein>
    <recommendedName>
        <fullName evidence="3">DNA repair and recombination protein RAD54-like</fullName>
    </recommendedName>
    <alternativeName>
        <fullName evidence="17">Protein okra</fullName>
    </alternativeName>
</protein>
<dbReference type="Proteomes" id="UP000198287">
    <property type="component" value="Unassembled WGS sequence"/>
</dbReference>